<keyword evidence="10 15" id="KW-0472">Membrane</keyword>
<feature type="transmembrane region" description="Helical" evidence="15">
    <location>
        <begin position="1964"/>
        <end position="1984"/>
    </location>
</feature>
<evidence type="ECO:0000256" key="12">
    <source>
        <dbReference type="ARBA" id="ARBA00032165"/>
    </source>
</evidence>
<reference evidence="18" key="1">
    <citation type="journal article" date="2019" name="Nat. Commun.">
        <title>The genome of broomcorn millet.</title>
        <authorList>
            <person name="Zou C."/>
            <person name="Miki D."/>
            <person name="Li D."/>
            <person name="Tang Q."/>
            <person name="Xiao L."/>
            <person name="Rajput S."/>
            <person name="Deng P."/>
            <person name="Jia W."/>
            <person name="Huang R."/>
            <person name="Zhang M."/>
            <person name="Sun Y."/>
            <person name="Hu J."/>
            <person name="Fu X."/>
            <person name="Schnable P.S."/>
            <person name="Li F."/>
            <person name="Zhang H."/>
            <person name="Feng B."/>
            <person name="Zhu X."/>
            <person name="Liu R."/>
            <person name="Schnable J.C."/>
            <person name="Zhu J.-K."/>
            <person name="Zhang H."/>
        </authorList>
    </citation>
    <scope>NUCLEOTIDE SEQUENCE [LARGE SCALE GENOMIC DNA]</scope>
</reference>
<dbReference type="Proteomes" id="UP000275267">
    <property type="component" value="Unassembled WGS sequence"/>
</dbReference>
<evidence type="ECO:0000256" key="9">
    <source>
        <dbReference type="ARBA" id="ARBA00022989"/>
    </source>
</evidence>
<feature type="transmembrane region" description="Helical" evidence="15">
    <location>
        <begin position="363"/>
        <end position="382"/>
    </location>
</feature>
<dbReference type="Pfam" id="PF02364">
    <property type="entry name" value="Glucan_synthase"/>
    <property type="match status" value="1"/>
</dbReference>
<evidence type="ECO:0000256" key="2">
    <source>
        <dbReference type="ARBA" id="ARBA00009040"/>
    </source>
</evidence>
<feature type="transmembrane region" description="Helical" evidence="15">
    <location>
        <begin position="548"/>
        <end position="564"/>
    </location>
</feature>
<dbReference type="STRING" id="4540.A0A3L6PC55"/>
<feature type="transmembrane region" description="Helical" evidence="15">
    <location>
        <begin position="1578"/>
        <end position="1601"/>
    </location>
</feature>
<feature type="transmembrane region" description="Helical" evidence="15">
    <location>
        <begin position="1859"/>
        <end position="1880"/>
    </location>
</feature>
<evidence type="ECO:0000256" key="5">
    <source>
        <dbReference type="ARBA" id="ARBA00022676"/>
    </source>
</evidence>
<keyword evidence="6 17" id="KW-0808">Transferase</keyword>
<comment type="catalytic activity">
    <reaction evidence="13">
        <text>[(1-&gt;3)-beta-D-glucosyl](n) + UDP-alpha-D-glucose = [(1-&gt;3)-beta-D-glucosyl](n+1) + UDP + H(+)</text>
        <dbReference type="Rhea" id="RHEA:21476"/>
        <dbReference type="Rhea" id="RHEA-COMP:11146"/>
        <dbReference type="Rhea" id="RHEA-COMP:14303"/>
        <dbReference type="ChEBI" id="CHEBI:15378"/>
        <dbReference type="ChEBI" id="CHEBI:37671"/>
        <dbReference type="ChEBI" id="CHEBI:58223"/>
        <dbReference type="ChEBI" id="CHEBI:58885"/>
        <dbReference type="EC" id="2.4.1.34"/>
    </reaction>
</comment>
<dbReference type="GO" id="GO:0000148">
    <property type="term" value="C:1,3-beta-D-glucan synthase complex"/>
    <property type="evidence" value="ECO:0007669"/>
    <property type="project" value="InterPro"/>
</dbReference>
<protein>
    <recommendedName>
        <fullName evidence="12">1,3-beta-glucan synthase</fullName>
        <ecNumber evidence="3">2.4.1.34</ecNumber>
    </recommendedName>
    <alternativeName>
        <fullName evidence="12">1,3-beta-glucan synthase</fullName>
    </alternativeName>
</protein>
<keyword evidence="9 15" id="KW-1133">Transmembrane helix</keyword>
<evidence type="ECO:0000256" key="14">
    <source>
        <dbReference type="SAM" id="MobiDB-lite"/>
    </source>
</evidence>
<dbReference type="GO" id="GO:0008360">
    <property type="term" value="P:regulation of cell shape"/>
    <property type="evidence" value="ECO:0007669"/>
    <property type="project" value="UniProtKB-KW"/>
</dbReference>
<feature type="transmembrane region" description="Helical" evidence="15">
    <location>
        <begin position="618"/>
        <end position="638"/>
    </location>
</feature>
<feature type="transmembrane region" description="Helical" evidence="15">
    <location>
        <begin position="663"/>
        <end position="687"/>
    </location>
</feature>
<keyword evidence="4" id="KW-1003">Cell membrane</keyword>
<feature type="domain" description="1,3-beta-glucan synthase component FKS1-like" evidence="16">
    <location>
        <begin position="335"/>
        <end position="497"/>
    </location>
</feature>
<feature type="transmembrane region" description="Helical" evidence="15">
    <location>
        <begin position="1826"/>
        <end position="1847"/>
    </location>
</feature>
<dbReference type="GO" id="GO:0005886">
    <property type="term" value="C:plasma membrane"/>
    <property type="evidence" value="ECO:0007669"/>
    <property type="project" value="UniProtKB-SubCell"/>
</dbReference>
<dbReference type="Pfam" id="PF14288">
    <property type="entry name" value="FKS1_dom1"/>
    <property type="match status" value="1"/>
</dbReference>
<keyword evidence="18" id="KW-1185">Reference proteome</keyword>
<keyword evidence="8" id="KW-0133">Cell shape</keyword>
<sequence>MAAPGRRADMSSSSPSPSPAAPPSSGRRLLRTQTVGNLGESIFDSEVVPSSLVEIAPILRVANEVEATNPRVAYLCRFYAFEKAHRLDPTSSGRGVRQFKTALLQRLERENDPTLKGRVHQSDAREMQRFYREYYKKYIQALQNAADKADRALLTKAYQTAAVLFEVLKAVNVSQSVEVDQAILDTHNKVEEKKKLYVPYNILPLDPESTGQAIMRYPEIQAAVYALRNIRGLPWPKDHEKKPDEKTTGKDLLDWLQAMFGFQKDNVSNQREHLVLLLANVHIRKIPKADQQPKLDDQALDAVMKKLFKNYKKWCKYLGRKSSLWLPTIQQEVQQRKLLYMGLYLLIWGEAANLRFMPECLCYIYHHVRYVLLFWIYFHILFFRLENNNSNNLAAYAKTFNVLVYSMGNGYVLMAFELYGMLAGNVSPMTGENVKPAYGGEEEAFLMKVVTPIYKVIEKEAERSKTIKSKHSHWRNYDDLNEYFWSVDCFRLGWPMRADADFFKTPKDAYPNRLNGENTSVGSVHWMGKVNFVEIRSFWHIFRSFDRMWIFLILSLQAMIILAWNGGTPSDIFDAGVFKQVLSIFISAAVLKLGQAILDIVFSWKARRSMSFAVKLRYVLKLISAAAWVVILPVTYAYTWENPTGLARTIKSWLGNGQNQPSLYILTVVIYLAPNMLASMLFLFPFLRRFLESSNVKVITFMMWWSQPRLFVGRGMHEGAFSLFNVASFPVTEHCCPDRYTMFWVLLLAMKLTVSFYIEIKPLVQPTKDIMREPIRTFQWHEFFPHGSNNIGVVIALWAPIILVYFMDTQIWYALFSTLIGGIYGAYRRLGEIRTLGMLRSRFESLPVAFNERLIPSDANKSKGFRAAFSRKPKASGDEKEEEKRAARFAQMWNLIITSFREEDLIDNREMDLLLVPYCKDRELNIFQWPPFLLASKIPIALDMAADSGGKDRDLTKRMGSDPYFSYAIRECYASFKNIINTLVFGQREKIVIKEIFDVVDKHIAEETLIKDLNMRSLPALSKKFIDLLELLQRNKEEDLGQVVILFQDMLEVVTRDIMEDEQLGGMLESIHGGNNRKHEGITPLDQQDQLFAKAIRFPMDESDAWTEKIKRLHLLLIVKESAMDVPTNLDARRRISFFANSLFMEMPNAPKVRNMLPFSVLTPYYKEDVLFSSQNLEEPNEDGVSILFYLQKIYPDEWKNFLERVDRKSEEELREDEGLEEELRLWASYRGQTLTRTVRGMMYYRKALELQAFLDMAQDDDLMEGYRATELMSEDSQLMTQCKAIADMKFTYVVSCQQYGIQKRSGEPCAHDILRLMTTYPSLRVAYIDEVEAPSQDRNKKVEKVYYSALVKASVTKANEPGQSLDQVIYKIKLPGNAILGEGKPENQNHAIIFTRGECLQTIDMNQEHYMEEALKMRNLLQEFEEKHDGARYPSILGVREHIFTGSVSSLAWFMSNQETSFVTIGQRVLANPLRVRFHYGHPDIFDRLFHLTRGGVSKASKIINLSEDIFAGFNSTLREGNVTHHEYMQVGKGRDVGLNQISLFEAKIANGNGEQTLSRDIYRLGHRFDFFRMLSCYYTTIGFYFSTMITVWTVYVFLYGRLYLVLSGLDEALATGRKFVHNAPLQVALASESFVQLGFLMALPMMMEIGLERGFRTALSDFVLMQLQLASVFFTFSLGTKTHYYGRTLLHGGAEYRATGRGFVVFHAKFADNYRLYSRSHFVKGIELMILLVVYEIFGQSYRGAITYIFITISMWFMVGTWLFAPFLFNPSGFEWQKIVDDWTDWHKWISNRGGIGVAPEKSWESWWDKEQEPLRHSGKRGTIVEILLALRFFIYQYGLVYHLNITKKITKDTHSVLVYCFSWVVIFVILLVMKTVSVGRRRFSAEFQLVFRLIKGLIFITFTSIVIILIAIPGMTVLDIFVCILAFMPTGWGLLLIAQAIRPVIQKIGLWGSIKALARGYEILMGLLLFTPIAFLAWFPFVSEFQTRMLFNQAFSRGLQISRILGGHKKDRATRNKE</sequence>
<evidence type="ECO:0000256" key="10">
    <source>
        <dbReference type="ARBA" id="ARBA00023136"/>
    </source>
</evidence>
<dbReference type="GO" id="GO:0003843">
    <property type="term" value="F:1,3-beta-D-glucan synthase activity"/>
    <property type="evidence" value="ECO:0007669"/>
    <property type="project" value="UniProtKB-EC"/>
</dbReference>
<evidence type="ECO:0000313" key="17">
    <source>
        <dbReference type="EMBL" id="RLM55150.1"/>
    </source>
</evidence>
<dbReference type="SMART" id="SM01205">
    <property type="entry name" value="FKS1_dom1"/>
    <property type="match status" value="1"/>
</dbReference>
<feature type="transmembrane region" description="Helical" evidence="15">
    <location>
        <begin position="1621"/>
        <end position="1645"/>
    </location>
</feature>
<dbReference type="PANTHER" id="PTHR12741:SF48">
    <property type="entry name" value="1,3-BETA-GLUCAN SYNTHASE COMPONENT FKS1-RELATED"/>
    <property type="match status" value="1"/>
</dbReference>
<organism evidence="17 18">
    <name type="scientific">Panicum miliaceum</name>
    <name type="common">Proso millet</name>
    <name type="synonym">Broomcorn millet</name>
    <dbReference type="NCBI Taxonomy" id="4540"/>
    <lineage>
        <taxon>Eukaryota</taxon>
        <taxon>Viridiplantae</taxon>
        <taxon>Streptophyta</taxon>
        <taxon>Embryophyta</taxon>
        <taxon>Tracheophyta</taxon>
        <taxon>Spermatophyta</taxon>
        <taxon>Magnoliopsida</taxon>
        <taxon>Liliopsida</taxon>
        <taxon>Poales</taxon>
        <taxon>Poaceae</taxon>
        <taxon>PACMAD clade</taxon>
        <taxon>Panicoideae</taxon>
        <taxon>Panicodae</taxon>
        <taxon>Paniceae</taxon>
        <taxon>Panicinae</taxon>
        <taxon>Panicum</taxon>
        <taxon>Panicum sect. Panicum</taxon>
    </lineage>
</organism>
<dbReference type="InterPro" id="IPR058851">
    <property type="entry name" value="CALS1_helical"/>
</dbReference>
<dbReference type="EMBL" id="PQIB02000018">
    <property type="protein sequence ID" value="RLM55150.1"/>
    <property type="molecule type" value="Genomic_DNA"/>
</dbReference>
<proteinExistence type="inferred from homology"/>
<dbReference type="PANTHER" id="PTHR12741">
    <property type="entry name" value="LYST-INTERACTING PROTEIN LIP5 DOPAMINE RESPONSIVE PROTEIN DRG-1"/>
    <property type="match status" value="1"/>
</dbReference>
<evidence type="ECO:0000259" key="16">
    <source>
        <dbReference type="SMART" id="SM01205"/>
    </source>
</evidence>
<comment type="caution">
    <text evidence="17">The sequence shown here is derived from an EMBL/GenBank/DDBJ whole genome shotgun (WGS) entry which is preliminary data.</text>
</comment>
<dbReference type="Pfam" id="PF04652">
    <property type="entry name" value="Vta1"/>
    <property type="match status" value="1"/>
</dbReference>
<keyword evidence="7 15" id="KW-0812">Transmembrane</keyword>
<dbReference type="Pfam" id="PF25968">
    <property type="entry name" value="CALS1"/>
    <property type="match status" value="1"/>
</dbReference>
<evidence type="ECO:0000256" key="4">
    <source>
        <dbReference type="ARBA" id="ARBA00022475"/>
    </source>
</evidence>
<evidence type="ECO:0000256" key="13">
    <source>
        <dbReference type="ARBA" id="ARBA00047777"/>
    </source>
</evidence>
<name>A0A3L6PC55_PANMI</name>
<feature type="transmembrane region" description="Helical" evidence="15">
    <location>
        <begin position="1724"/>
        <end position="1741"/>
    </location>
</feature>
<comment type="subcellular location">
    <subcellularLocation>
        <location evidence="1">Cell membrane</location>
        <topology evidence="1">Multi-pass membrane protein</topology>
    </subcellularLocation>
</comment>
<feature type="transmembrane region" description="Helical" evidence="15">
    <location>
        <begin position="1892"/>
        <end position="1915"/>
    </location>
</feature>
<dbReference type="OrthoDB" id="1880850at2759"/>
<comment type="similarity">
    <text evidence="2">Belongs to the glycosyltransferase 48 family.</text>
</comment>
<dbReference type="Gene3D" id="1.25.40.270">
    <property type="entry name" value="Vacuolar protein sorting-associated protein vta1"/>
    <property type="match status" value="1"/>
</dbReference>
<evidence type="ECO:0000256" key="8">
    <source>
        <dbReference type="ARBA" id="ARBA00022960"/>
    </source>
</evidence>
<evidence type="ECO:0000256" key="3">
    <source>
        <dbReference type="ARBA" id="ARBA00012589"/>
    </source>
</evidence>
<evidence type="ECO:0000256" key="6">
    <source>
        <dbReference type="ARBA" id="ARBA00022679"/>
    </source>
</evidence>
<feature type="transmembrane region" description="Helical" evidence="15">
    <location>
        <begin position="1747"/>
        <end position="1771"/>
    </location>
</feature>
<dbReference type="InterPro" id="IPR026899">
    <property type="entry name" value="FKS1-like_dom1"/>
</dbReference>
<accession>A0A3L6PC55</accession>
<feature type="transmembrane region" description="Helical" evidence="15">
    <location>
        <begin position="1921"/>
        <end position="1944"/>
    </location>
</feature>
<dbReference type="EC" id="2.4.1.34" evidence="3"/>
<dbReference type="InterPro" id="IPR003440">
    <property type="entry name" value="Glyco_trans_48_dom"/>
</dbReference>
<evidence type="ECO:0000256" key="7">
    <source>
        <dbReference type="ARBA" id="ARBA00022692"/>
    </source>
</evidence>
<dbReference type="InterPro" id="IPR023175">
    <property type="entry name" value="Vta1/CALS_N_sf"/>
</dbReference>
<evidence type="ECO:0000256" key="1">
    <source>
        <dbReference type="ARBA" id="ARBA00004651"/>
    </source>
</evidence>
<gene>
    <name evidence="17" type="ORF">C2845_PM10G22010</name>
</gene>
<dbReference type="FunFam" id="1.25.40.270:FF:000002">
    <property type="entry name" value="callose synthase 3"/>
    <property type="match status" value="1"/>
</dbReference>
<dbReference type="InterPro" id="IPR039431">
    <property type="entry name" value="Vta1/CALS_N"/>
</dbReference>
<dbReference type="GO" id="GO:0006075">
    <property type="term" value="P:(1-&gt;3)-beta-D-glucan biosynthetic process"/>
    <property type="evidence" value="ECO:0007669"/>
    <property type="project" value="InterPro"/>
</dbReference>
<feature type="region of interest" description="Disordered" evidence="14">
    <location>
        <begin position="1"/>
        <end position="28"/>
    </location>
</feature>
<feature type="transmembrane region" description="Helical" evidence="15">
    <location>
        <begin position="584"/>
        <end position="606"/>
    </location>
</feature>
<feature type="transmembrane region" description="Helical" evidence="15">
    <location>
        <begin position="743"/>
        <end position="763"/>
    </location>
</feature>
<evidence type="ECO:0000313" key="18">
    <source>
        <dbReference type="Proteomes" id="UP000275267"/>
    </source>
</evidence>
<keyword evidence="11" id="KW-0961">Cell wall biogenesis/degradation</keyword>
<feature type="transmembrane region" description="Helical" evidence="15">
    <location>
        <begin position="783"/>
        <end position="805"/>
    </location>
</feature>
<evidence type="ECO:0000256" key="15">
    <source>
        <dbReference type="SAM" id="Phobius"/>
    </source>
</evidence>
<dbReference type="GO" id="GO:0071555">
    <property type="term" value="P:cell wall organization"/>
    <property type="evidence" value="ECO:0007669"/>
    <property type="project" value="UniProtKB-KW"/>
</dbReference>
<keyword evidence="5" id="KW-0328">Glycosyltransferase</keyword>
<evidence type="ECO:0000256" key="11">
    <source>
        <dbReference type="ARBA" id="ARBA00023316"/>
    </source>
</evidence>
<feature type="transmembrane region" description="Helical" evidence="15">
    <location>
        <begin position="811"/>
        <end position="830"/>
    </location>
</feature>